<evidence type="ECO:0000256" key="13">
    <source>
        <dbReference type="ARBA" id="ARBA00023317"/>
    </source>
</evidence>
<dbReference type="EMBL" id="KB454523">
    <property type="protein sequence ID" value="EME28160.1"/>
    <property type="molecule type" value="Genomic_DNA"/>
</dbReference>
<evidence type="ECO:0000256" key="3">
    <source>
        <dbReference type="ARBA" id="ARBA00004997"/>
    </source>
</evidence>
<evidence type="ECO:0000256" key="7">
    <source>
        <dbReference type="ARBA" id="ARBA00022723"/>
    </source>
</evidence>
<dbReference type="eggNOG" id="KOG2323">
    <property type="taxonomic scope" value="Eukaryota"/>
</dbReference>
<evidence type="ECO:0000313" key="17">
    <source>
        <dbReference type="EMBL" id="EME28160.1"/>
    </source>
</evidence>
<accession>M2WVY6</accession>
<dbReference type="FunFam" id="3.20.20.60:FF:000025">
    <property type="entry name" value="Pyruvate kinase"/>
    <property type="match status" value="1"/>
</dbReference>
<dbReference type="RefSeq" id="XP_005704680.1">
    <property type="nucleotide sequence ID" value="XM_005704623.1"/>
</dbReference>
<keyword evidence="18" id="KW-1185">Reference proteome</keyword>
<dbReference type="Gene3D" id="3.40.1380.20">
    <property type="entry name" value="Pyruvate kinase, C-terminal domain"/>
    <property type="match status" value="1"/>
</dbReference>
<evidence type="ECO:0000256" key="5">
    <source>
        <dbReference type="ARBA" id="ARBA00012142"/>
    </source>
</evidence>
<dbReference type="GO" id="GO:0016301">
    <property type="term" value="F:kinase activity"/>
    <property type="evidence" value="ECO:0007669"/>
    <property type="project" value="UniProtKB-KW"/>
</dbReference>
<comment type="cofactor">
    <cofactor evidence="1">
        <name>Mg(2+)</name>
        <dbReference type="ChEBI" id="CHEBI:18420"/>
    </cofactor>
</comment>
<dbReference type="SUPFAM" id="SSF52935">
    <property type="entry name" value="PK C-terminal domain-like"/>
    <property type="match status" value="1"/>
</dbReference>
<keyword evidence="12 14" id="KW-0324">Glycolysis</keyword>
<evidence type="ECO:0000313" key="18">
    <source>
        <dbReference type="Proteomes" id="UP000030680"/>
    </source>
</evidence>
<dbReference type="Pfam" id="PF02887">
    <property type="entry name" value="PK_C"/>
    <property type="match status" value="1"/>
</dbReference>
<sequence>MWSPRMEKHSSSICFVPFVLYSSYHKKASRFSVNSLTSSKSTFYGAYSGCRSFNRSISSSSTDTDRYRQSTIGIFATQLVNGVLEEELNQLSKLAEYKELLANTKHPSKVVCTIGPKTCSFEMIKKLAEHGMNVLRMNMSHGTHEWHQQVINHVKQLNKESGWNIGILLDTKGPEVRSGDLKEPVYVEKGTRFTFTIRRQVDYEPFTTDVNYDDFVSDIRPGDVLLVDGGICSFLVKQVTDVDVITECLESGILTSRRHLNVRGKTASLPAITEKDWLDIDFGIRNDVDFIALSFVKHEDDVQHLKKYLLEHGSSALVISKIESAAAVQRLEPILKASDGAMVARGDLGAEIPVEDVPLVQEEIVRINRRLQKPTIVATHMLESMISFPSPTRAEVTDVSEAVRQGADATMLSGETANGSFPLEAVNTMCTIARSVWTLPYEYERYPSLFSSQDSSSLVDSSIAALCSSAAFLANHLSARALVVFTKTGKIACSVSAARPNCPVLAFTPDEGLKRRLSLYWGVEAYQIAFSNHPEETVSAALKKMTQRNMAKCGDLIVILSDMLVSNGTFVNSVQVRRWMEGTS</sequence>
<name>M2WVY6_GALSU</name>
<dbReference type="UniPathway" id="UPA00109">
    <property type="reaction ID" value="UER00188"/>
</dbReference>
<proteinExistence type="inferred from homology"/>
<dbReference type="InterPro" id="IPR011037">
    <property type="entry name" value="Pyrv_Knase-like_insert_dom_sf"/>
</dbReference>
<evidence type="ECO:0000256" key="9">
    <source>
        <dbReference type="ARBA" id="ARBA00022777"/>
    </source>
</evidence>
<dbReference type="GeneID" id="17087019"/>
<dbReference type="GO" id="GO:0005524">
    <property type="term" value="F:ATP binding"/>
    <property type="evidence" value="ECO:0007669"/>
    <property type="project" value="UniProtKB-KW"/>
</dbReference>
<comment type="similarity">
    <text evidence="4 14">Belongs to the pyruvate kinase family.</text>
</comment>
<evidence type="ECO:0000256" key="14">
    <source>
        <dbReference type="RuleBase" id="RU000504"/>
    </source>
</evidence>
<evidence type="ECO:0000259" key="16">
    <source>
        <dbReference type="Pfam" id="PF02887"/>
    </source>
</evidence>
<dbReference type="InterPro" id="IPR040442">
    <property type="entry name" value="Pyrv_kinase-like_dom_sf"/>
</dbReference>
<keyword evidence="10" id="KW-0067">ATP-binding</keyword>
<organism evidence="17 18">
    <name type="scientific">Galdieria sulphuraria</name>
    <name type="common">Red alga</name>
    <dbReference type="NCBI Taxonomy" id="130081"/>
    <lineage>
        <taxon>Eukaryota</taxon>
        <taxon>Rhodophyta</taxon>
        <taxon>Bangiophyceae</taxon>
        <taxon>Galdieriales</taxon>
        <taxon>Galdieriaceae</taxon>
        <taxon>Galdieria</taxon>
    </lineage>
</organism>
<dbReference type="PRINTS" id="PR01050">
    <property type="entry name" value="PYRUVTKNASE"/>
</dbReference>
<dbReference type="InterPro" id="IPR001697">
    <property type="entry name" value="Pyr_Knase"/>
</dbReference>
<dbReference type="Gene3D" id="2.40.33.10">
    <property type="entry name" value="PK beta-barrel domain-like"/>
    <property type="match status" value="1"/>
</dbReference>
<reference evidence="18" key="1">
    <citation type="journal article" date="2013" name="Science">
        <title>Gene transfer from bacteria and archaea facilitated evolution of an extremophilic eukaryote.</title>
        <authorList>
            <person name="Schonknecht G."/>
            <person name="Chen W.H."/>
            <person name="Ternes C.M."/>
            <person name="Barbier G.G."/>
            <person name="Shrestha R.P."/>
            <person name="Stanke M."/>
            <person name="Brautigam A."/>
            <person name="Baker B.J."/>
            <person name="Banfield J.F."/>
            <person name="Garavito R.M."/>
            <person name="Carr K."/>
            <person name="Wilkerson C."/>
            <person name="Rensing S.A."/>
            <person name="Gagneul D."/>
            <person name="Dickenson N.E."/>
            <person name="Oesterhelt C."/>
            <person name="Lercher M.J."/>
            <person name="Weber A.P."/>
        </authorList>
    </citation>
    <scope>NUCLEOTIDE SEQUENCE [LARGE SCALE GENOMIC DNA]</scope>
    <source>
        <strain evidence="18">074W</strain>
    </source>
</reference>
<evidence type="ECO:0000259" key="15">
    <source>
        <dbReference type="Pfam" id="PF00224"/>
    </source>
</evidence>
<dbReference type="InterPro" id="IPR036918">
    <property type="entry name" value="Pyrv_Knase_C_sf"/>
</dbReference>
<evidence type="ECO:0000256" key="8">
    <source>
        <dbReference type="ARBA" id="ARBA00022741"/>
    </source>
</evidence>
<comment type="cofactor">
    <cofactor evidence="2">
        <name>K(+)</name>
        <dbReference type="ChEBI" id="CHEBI:29103"/>
    </cofactor>
</comment>
<dbReference type="InterPro" id="IPR015813">
    <property type="entry name" value="Pyrv/PenolPyrv_kinase-like_dom"/>
</dbReference>
<dbReference type="InterPro" id="IPR015806">
    <property type="entry name" value="Pyrv_Knase_insert_dom_sf"/>
</dbReference>
<evidence type="ECO:0000256" key="11">
    <source>
        <dbReference type="ARBA" id="ARBA00022842"/>
    </source>
</evidence>
<keyword evidence="11 14" id="KW-0460">Magnesium</keyword>
<evidence type="ECO:0000256" key="4">
    <source>
        <dbReference type="ARBA" id="ARBA00008663"/>
    </source>
</evidence>
<comment type="pathway">
    <text evidence="3 14">Carbohydrate degradation; glycolysis; pyruvate from D-glyceraldehyde 3-phosphate: step 5/5.</text>
</comment>
<dbReference type="Gene3D" id="3.20.20.60">
    <property type="entry name" value="Phosphoenolpyruvate-binding domains"/>
    <property type="match status" value="1"/>
</dbReference>
<keyword evidence="6 14" id="KW-0808">Transferase</keyword>
<keyword evidence="9 14" id="KW-0418">Kinase</keyword>
<dbReference type="Pfam" id="PF00224">
    <property type="entry name" value="PK"/>
    <property type="match status" value="1"/>
</dbReference>
<dbReference type="InterPro" id="IPR015793">
    <property type="entry name" value="Pyrv_Knase_brl"/>
</dbReference>
<dbReference type="GO" id="GO:0000287">
    <property type="term" value="F:magnesium ion binding"/>
    <property type="evidence" value="ECO:0007669"/>
    <property type="project" value="InterPro"/>
</dbReference>
<evidence type="ECO:0000256" key="12">
    <source>
        <dbReference type="ARBA" id="ARBA00023152"/>
    </source>
</evidence>
<dbReference type="GO" id="GO:0004743">
    <property type="term" value="F:pyruvate kinase activity"/>
    <property type="evidence" value="ECO:0007669"/>
    <property type="project" value="UniProtKB-EC"/>
</dbReference>
<dbReference type="NCBIfam" id="TIGR01064">
    <property type="entry name" value="pyruv_kin"/>
    <property type="match status" value="1"/>
</dbReference>
<evidence type="ECO:0000256" key="10">
    <source>
        <dbReference type="ARBA" id="ARBA00022840"/>
    </source>
</evidence>
<dbReference type="KEGG" id="gsl:Gasu_43260"/>
<comment type="catalytic activity">
    <reaction evidence="14">
        <text>pyruvate + ATP = phosphoenolpyruvate + ADP + H(+)</text>
        <dbReference type="Rhea" id="RHEA:18157"/>
        <dbReference type="ChEBI" id="CHEBI:15361"/>
        <dbReference type="ChEBI" id="CHEBI:15378"/>
        <dbReference type="ChEBI" id="CHEBI:30616"/>
        <dbReference type="ChEBI" id="CHEBI:58702"/>
        <dbReference type="ChEBI" id="CHEBI:456216"/>
        <dbReference type="EC" id="2.7.1.40"/>
    </reaction>
</comment>
<dbReference type="Proteomes" id="UP000030680">
    <property type="component" value="Unassembled WGS sequence"/>
</dbReference>
<evidence type="ECO:0000256" key="2">
    <source>
        <dbReference type="ARBA" id="ARBA00001958"/>
    </source>
</evidence>
<keyword evidence="7" id="KW-0479">Metal-binding</keyword>
<dbReference type="SUPFAM" id="SSF50800">
    <property type="entry name" value="PK beta-barrel domain-like"/>
    <property type="match status" value="1"/>
</dbReference>
<protein>
    <recommendedName>
        <fullName evidence="5 14">Pyruvate kinase</fullName>
        <ecNumber evidence="5 14">2.7.1.40</ecNumber>
    </recommendedName>
</protein>
<gene>
    <name evidence="17" type="ORF">Gasu_43260</name>
</gene>
<dbReference type="NCBIfam" id="NF004491">
    <property type="entry name" value="PRK05826.1"/>
    <property type="match status" value="1"/>
</dbReference>
<dbReference type="Gramene" id="EME28160">
    <property type="protein sequence ID" value="EME28160"/>
    <property type="gene ID" value="Gasu_43260"/>
</dbReference>
<dbReference type="PANTHER" id="PTHR11817">
    <property type="entry name" value="PYRUVATE KINASE"/>
    <property type="match status" value="1"/>
</dbReference>
<dbReference type="SUPFAM" id="SSF51621">
    <property type="entry name" value="Phosphoenolpyruvate/pyruvate domain"/>
    <property type="match status" value="1"/>
</dbReference>
<dbReference type="InterPro" id="IPR015795">
    <property type="entry name" value="Pyrv_Knase_C"/>
</dbReference>
<feature type="domain" description="Pyruvate kinase C-terminal" evidence="16">
    <location>
        <begin position="465"/>
        <end position="576"/>
    </location>
</feature>
<dbReference type="EC" id="2.7.1.40" evidence="5 14"/>
<feature type="domain" description="Pyruvate kinase barrel" evidence="15">
    <location>
        <begin position="108"/>
        <end position="426"/>
    </location>
</feature>
<dbReference type="GO" id="GO:0030955">
    <property type="term" value="F:potassium ion binding"/>
    <property type="evidence" value="ECO:0007669"/>
    <property type="project" value="InterPro"/>
</dbReference>
<keyword evidence="13 17" id="KW-0670">Pyruvate</keyword>
<dbReference type="STRING" id="130081.M2WVY6"/>
<evidence type="ECO:0000256" key="6">
    <source>
        <dbReference type="ARBA" id="ARBA00022679"/>
    </source>
</evidence>
<keyword evidence="8" id="KW-0547">Nucleotide-binding</keyword>
<dbReference type="OrthoDB" id="108365at2759"/>
<dbReference type="AlphaFoldDB" id="M2WVY6"/>
<evidence type="ECO:0000256" key="1">
    <source>
        <dbReference type="ARBA" id="ARBA00001946"/>
    </source>
</evidence>